<proteinExistence type="predicted"/>
<dbReference type="Proteomes" id="UP000006868">
    <property type="component" value="Chromosome"/>
</dbReference>
<organism evidence="2 3">
    <name type="scientific">Paenibacillus polymyxa (strain SC2)</name>
    <name type="common">Bacillus polymyxa</name>
    <dbReference type="NCBI Taxonomy" id="886882"/>
    <lineage>
        <taxon>Bacteria</taxon>
        <taxon>Bacillati</taxon>
        <taxon>Bacillota</taxon>
        <taxon>Bacilli</taxon>
        <taxon>Bacillales</taxon>
        <taxon>Paenibacillaceae</taxon>
        <taxon>Paenibacillus</taxon>
    </lineage>
</organism>
<dbReference type="KEGG" id="ppm:PPSC2_07875"/>
<protein>
    <submittedName>
        <fullName evidence="2">Uncharacterized protein</fullName>
    </submittedName>
</protein>
<name>A0A0D5ZCA5_PAEPS</name>
<feature type="transmembrane region" description="Helical" evidence="1">
    <location>
        <begin position="40"/>
        <end position="60"/>
    </location>
</feature>
<accession>A0A0D5ZCA5</accession>
<dbReference type="AlphaFoldDB" id="A0A0D5ZCA5"/>
<sequence length="92" mass="10325">MIYWLFPKLNPLLPTFLLCPILAILIGVCFAYFKGNIYLGLILALLLPLIFIATNLKTIAVNIDAWILHGFIYAIITFVAYKMAFSQLGKSS</sequence>
<keyword evidence="1" id="KW-0472">Membrane</keyword>
<dbReference type="EMBL" id="CP002213">
    <property type="protein sequence ID" value="AKA44209.1"/>
    <property type="molecule type" value="Genomic_DNA"/>
</dbReference>
<reference evidence="2 3" key="1">
    <citation type="journal article" date="2011" name="J. Bacteriol.">
        <title>Complete genome sequence of Paenibacillus polymyxa SC2, a strain of plant growth-promoting Rhizobacterium with broad-spectrum antimicrobial activity.</title>
        <authorList>
            <person name="Ma M."/>
            <person name="Wang C."/>
            <person name="Ding Y."/>
            <person name="Li L."/>
            <person name="Shen D."/>
            <person name="Jiang X."/>
            <person name="Guan D."/>
            <person name="Cao F."/>
            <person name="Chen H."/>
            <person name="Feng R."/>
            <person name="Wang X."/>
            <person name="Ge Y."/>
            <person name="Yao L."/>
            <person name="Bing X."/>
            <person name="Yang X."/>
            <person name="Li J."/>
            <person name="Du B."/>
        </authorList>
    </citation>
    <scope>NUCLEOTIDE SEQUENCE [LARGE SCALE GENOMIC DNA]</scope>
    <source>
        <strain evidence="2 3">SC2</strain>
    </source>
</reference>
<keyword evidence="1" id="KW-0812">Transmembrane</keyword>
<dbReference type="OrthoDB" id="2665809at2"/>
<evidence type="ECO:0000256" key="1">
    <source>
        <dbReference type="SAM" id="Phobius"/>
    </source>
</evidence>
<evidence type="ECO:0000313" key="2">
    <source>
        <dbReference type="EMBL" id="AKA44209.1"/>
    </source>
</evidence>
<feature type="transmembrane region" description="Helical" evidence="1">
    <location>
        <begin position="66"/>
        <end position="85"/>
    </location>
</feature>
<keyword evidence="1" id="KW-1133">Transmembrane helix</keyword>
<feature type="transmembrane region" description="Helical" evidence="1">
    <location>
        <begin position="12"/>
        <end position="33"/>
    </location>
</feature>
<evidence type="ECO:0000313" key="3">
    <source>
        <dbReference type="Proteomes" id="UP000006868"/>
    </source>
</evidence>
<gene>
    <name evidence="2" type="ORF">PPSC2_07875</name>
</gene>
<dbReference type="PATRIC" id="fig|886882.15.peg.1647"/>
<dbReference type="RefSeq" id="WP_025676608.1">
    <property type="nucleotide sequence ID" value="NC_014622.2"/>
</dbReference>
<dbReference type="HOGENOM" id="CLU_2451860_0_0_9"/>